<protein>
    <recommendedName>
        <fullName evidence="1">Acid ceramidase N-terminal domain-containing protein</fullName>
    </recommendedName>
</protein>
<evidence type="ECO:0000313" key="2">
    <source>
        <dbReference type="EMBL" id="EDO30923.1"/>
    </source>
</evidence>
<dbReference type="HOGENOM" id="CLU_1820642_0_0_1"/>
<dbReference type="GO" id="GO:0016810">
    <property type="term" value="F:hydrolase activity, acting on carbon-nitrogen (but not peptide) bonds"/>
    <property type="evidence" value="ECO:0000318"/>
    <property type="project" value="GO_Central"/>
</dbReference>
<dbReference type="InParanoid" id="A7SZD5"/>
<dbReference type="AlphaFoldDB" id="A7SZD5"/>
<dbReference type="PANTHER" id="PTHR28583">
    <property type="entry name" value="ACID AMIDASE"/>
    <property type="match status" value="1"/>
</dbReference>
<dbReference type="KEGG" id="nve:5501759"/>
<proteinExistence type="predicted"/>
<keyword evidence="3" id="KW-1185">Reference proteome</keyword>
<organism evidence="2 3">
    <name type="scientific">Nematostella vectensis</name>
    <name type="common">Starlet sea anemone</name>
    <dbReference type="NCBI Taxonomy" id="45351"/>
    <lineage>
        <taxon>Eukaryota</taxon>
        <taxon>Metazoa</taxon>
        <taxon>Cnidaria</taxon>
        <taxon>Anthozoa</taxon>
        <taxon>Hexacorallia</taxon>
        <taxon>Actiniaria</taxon>
        <taxon>Edwardsiidae</taxon>
        <taxon>Nematostella</taxon>
    </lineage>
</organism>
<gene>
    <name evidence="2" type="ORF">NEMVEDRAFT_v1g139064</name>
</gene>
<sequence length="142" mass="16313">AKRFSLDLDLPPEERWMGIMANYARYAPKLRELAEDFRGRLPGYIQPLVDKLVTHMDKSFPEPFPGEMRGVAKALGVNVTDVVLINVLPDLLTFRDCTSIIAQDKTRDIFLARNFDFWNSNTLRKITFIVDFKSKGICVVYV</sequence>
<dbReference type="PANTHER" id="PTHR28583:SF4">
    <property type="entry name" value="N-ACYLETHANOLAMINE-HYDROLYZING ACID AMIDASE"/>
    <property type="match status" value="1"/>
</dbReference>
<dbReference type="InterPro" id="IPR029130">
    <property type="entry name" value="Acid_ceramidase_N"/>
</dbReference>
<feature type="domain" description="Acid ceramidase N-terminal" evidence="1">
    <location>
        <begin position="2"/>
        <end position="58"/>
    </location>
</feature>
<dbReference type="EMBL" id="DS469962">
    <property type="protein sequence ID" value="EDO30923.1"/>
    <property type="molecule type" value="Genomic_DNA"/>
</dbReference>
<feature type="non-terminal residue" evidence="2">
    <location>
        <position position="1"/>
    </location>
</feature>
<name>A7SZD5_NEMVE</name>
<dbReference type="Proteomes" id="UP000001593">
    <property type="component" value="Unassembled WGS sequence"/>
</dbReference>
<dbReference type="Pfam" id="PF15508">
    <property type="entry name" value="NAAA-beta"/>
    <property type="match status" value="1"/>
</dbReference>
<dbReference type="OMA" id="WMGIMAN"/>
<dbReference type="PhylomeDB" id="A7SZD5"/>
<accession>A7SZD5</accession>
<evidence type="ECO:0000259" key="1">
    <source>
        <dbReference type="Pfam" id="PF15508"/>
    </source>
</evidence>
<evidence type="ECO:0000313" key="3">
    <source>
        <dbReference type="Proteomes" id="UP000001593"/>
    </source>
</evidence>
<reference evidence="2 3" key="1">
    <citation type="journal article" date="2007" name="Science">
        <title>Sea anemone genome reveals ancestral eumetazoan gene repertoire and genomic organization.</title>
        <authorList>
            <person name="Putnam N.H."/>
            <person name="Srivastava M."/>
            <person name="Hellsten U."/>
            <person name="Dirks B."/>
            <person name="Chapman J."/>
            <person name="Salamov A."/>
            <person name="Terry A."/>
            <person name="Shapiro H."/>
            <person name="Lindquist E."/>
            <person name="Kapitonov V.V."/>
            <person name="Jurka J."/>
            <person name="Genikhovich G."/>
            <person name="Grigoriev I.V."/>
            <person name="Lucas S.M."/>
            <person name="Steele R.E."/>
            <person name="Finnerty J.R."/>
            <person name="Technau U."/>
            <person name="Martindale M.Q."/>
            <person name="Rokhsar D.S."/>
        </authorList>
    </citation>
    <scope>NUCLEOTIDE SEQUENCE [LARGE SCALE GENOMIC DNA]</scope>
    <source>
        <strain evidence="3">CH2 X CH6</strain>
    </source>
</reference>